<dbReference type="PANTHER" id="PTHR11439:SF483">
    <property type="entry name" value="PEPTIDE SYNTHASE GLIP-LIKE, PUTATIVE (AFU_ORTHOLOGUE AFUA_3G12920)-RELATED"/>
    <property type="match status" value="1"/>
</dbReference>
<dbReference type="PANTHER" id="PTHR11439">
    <property type="entry name" value="GAG-POL-RELATED RETROTRANSPOSON"/>
    <property type="match status" value="1"/>
</dbReference>
<dbReference type="CDD" id="cd09272">
    <property type="entry name" value="RNase_HI_RT_Ty1"/>
    <property type="match status" value="1"/>
</dbReference>
<reference evidence="1" key="1">
    <citation type="submission" date="2018-02" db="EMBL/GenBank/DDBJ databases">
        <authorList>
            <person name="Cohen D.B."/>
            <person name="Kent A.D."/>
        </authorList>
    </citation>
    <scope>NUCLEOTIDE SEQUENCE</scope>
</reference>
<dbReference type="AlphaFoldDB" id="A0A2N9J6H5"/>
<evidence type="ECO:0000313" key="1">
    <source>
        <dbReference type="EMBL" id="SPD31961.1"/>
    </source>
</evidence>
<protein>
    <recommendedName>
        <fullName evidence="2">Reverse transcriptase Ty1/copia-type domain-containing protein</fullName>
    </recommendedName>
</protein>
<accession>A0A2N9J6H5</accession>
<proteinExistence type="predicted"/>
<dbReference type="EMBL" id="OIVN01006382">
    <property type="protein sequence ID" value="SPD31961.1"/>
    <property type="molecule type" value="Genomic_DNA"/>
</dbReference>
<gene>
    <name evidence="1" type="ORF">FSB_LOCUS59843</name>
</gene>
<evidence type="ECO:0008006" key="2">
    <source>
        <dbReference type="Google" id="ProtNLM"/>
    </source>
</evidence>
<sequence length="221" mass="24801">MQNCKPIDTPVGKGDSLSSEMCPKTQVEIKSMAQVPYANAIGSLMYAMLCTRPDICFAVGLASRFQRYTDADWVGDLDERKSTSGYTFLLSGGAITWCSKKQSCVAFSTMESEYVACSAAVQEAVWLRRFLQRLDVVPSAMDPITIYSDSMVALAYAKDPKYHGKTKHIEIKYHYIREMVAKKEVFLEHISTKNMLADPLTKPIARDPFHDHIKGLGLRRV</sequence>
<name>A0A2N9J6H5_FAGSY</name>
<organism evidence="1">
    <name type="scientific">Fagus sylvatica</name>
    <name type="common">Beechnut</name>
    <dbReference type="NCBI Taxonomy" id="28930"/>
    <lineage>
        <taxon>Eukaryota</taxon>
        <taxon>Viridiplantae</taxon>
        <taxon>Streptophyta</taxon>
        <taxon>Embryophyta</taxon>
        <taxon>Tracheophyta</taxon>
        <taxon>Spermatophyta</taxon>
        <taxon>Magnoliopsida</taxon>
        <taxon>eudicotyledons</taxon>
        <taxon>Gunneridae</taxon>
        <taxon>Pentapetalae</taxon>
        <taxon>rosids</taxon>
        <taxon>fabids</taxon>
        <taxon>Fagales</taxon>
        <taxon>Fagaceae</taxon>
        <taxon>Fagus</taxon>
    </lineage>
</organism>